<dbReference type="EMBL" id="SLWF01000016">
    <property type="protein sequence ID" value="TCN83092.1"/>
    <property type="molecule type" value="Genomic_DNA"/>
</dbReference>
<comment type="caution">
    <text evidence="2">The sequence shown here is derived from an EMBL/GenBank/DDBJ whole genome shotgun (WGS) entry which is preliminary data.</text>
</comment>
<evidence type="ECO:0000313" key="3">
    <source>
        <dbReference type="Proteomes" id="UP000294832"/>
    </source>
</evidence>
<sequence length="255" mass="29456">MRRNFNWLCYVFLVLTITFYNNALAETTEFLTHSVEGKVYIDEHGELRGLKHGGRRAFNVELVREMMLLVDHQVQFQIVPFARGQLALKKKRKALFNIARTEKREALYKWVGPLQVDNVYFYESVNQSKPVTDFDQAKNVSGICVLRGTSQHENLLALGFKNIFANNSWVACLQMLAMGRIDLVPISDSLVNTLMVEAHLTYKQIRKTPVLVQKNAGYIAFSKDHSDDEIVQWQQALDKLKRSGKYDELVQNYLH</sequence>
<proteinExistence type="predicted"/>
<dbReference type="Gene3D" id="3.40.190.10">
    <property type="entry name" value="Periplasmic binding protein-like II"/>
    <property type="match status" value="2"/>
</dbReference>
<dbReference type="SUPFAM" id="SSF53850">
    <property type="entry name" value="Periplasmic binding protein-like II"/>
    <property type="match status" value="1"/>
</dbReference>
<dbReference type="PANTHER" id="PTHR38834">
    <property type="entry name" value="PERIPLASMIC SUBSTRATE BINDING PROTEIN FAMILY 3"/>
    <property type="match status" value="1"/>
</dbReference>
<gene>
    <name evidence="2" type="ORF">EDC91_11672</name>
</gene>
<keyword evidence="3" id="KW-1185">Reference proteome</keyword>
<feature type="chain" id="PRO_5020709978" evidence="1">
    <location>
        <begin position="26"/>
        <end position="255"/>
    </location>
</feature>
<dbReference type="AlphaFoldDB" id="A0A4R2FA47"/>
<name>A0A4R2FA47_9GAMM</name>
<evidence type="ECO:0000313" key="2">
    <source>
        <dbReference type="EMBL" id="TCN83092.1"/>
    </source>
</evidence>
<evidence type="ECO:0000256" key="1">
    <source>
        <dbReference type="SAM" id="SignalP"/>
    </source>
</evidence>
<feature type="signal peptide" evidence="1">
    <location>
        <begin position="1"/>
        <end position="25"/>
    </location>
</feature>
<accession>A0A4R2FA47</accession>
<reference evidence="2 3" key="1">
    <citation type="submission" date="2019-03" db="EMBL/GenBank/DDBJ databases">
        <title>Freshwater and sediment microbial communities from various areas in North America, analyzing microbe dynamics in response to fracking.</title>
        <authorList>
            <person name="Lamendella R."/>
        </authorList>
    </citation>
    <scope>NUCLEOTIDE SEQUENCE [LARGE SCALE GENOMIC DNA]</scope>
    <source>
        <strain evidence="2 3">74A</strain>
    </source>
</reference>
<organism evidence="2 3">
    <name type="scientific">Shewanella fodinae</name>
    <dbReference type="NCBI Taxonomy" id="552357"/>
    <lineage>
        <taxon>Bacteria</taxon>
        <taxon>Pseudomonadati</taxon>
        <taxon>Pseudomonadota</taxon>
        <taxon>Gammaproteobacteria</taxon>
        <taxon>Alteromonadales</taxon>
        <taxon>Shewanellaceae</taxon>
        <taxon>Shewanella</taxon>
    </lineage>
</organism>
<dbReference type="RefSeq" id="WP_133039299.1">
    <property type="nucleotide sequence ID" value="NZ_SLWF01000016.1"/>
</dbReference>
<dbReference type="Proteomes" id="UP000294832">
    <property type="component" value="Unassembled WGS sequence"/>
</dbReference>
<keyword evidence="1" id="KW-0732">Signal</keyword>
<protein>
    <submittedName>
        <fullName evidence="2">Amino acid ABC transporter substrate-binding protein (PAAT family)</fullName>
    </submittedName>
</protein>
<dbReference type="OrthoDB" id="8587856at2"/>
<dbReference type="PANTHER" id="PTHR38834:SF3">
    <property type="entry name" value="SOLUTE-BINDING PROTEIN FAMILY 3_N-TERMINAL DOMAIN-CONTAINING PROTEIN"/>
    <property type="match status" value="1"/>
</dbReference>